<keyword evidence="3" id="KW-1185">Reference proteome</keyword>
<dbReference type="Pfam" id="PF08379">
    <property type="entry name" value="Bact_transglu_N"/>
    <property type="match status" value="1"/>
</dbReference>
<comment type="caution">
    <text evidence="2">The sequence shown here is derived from an EMBL/GenBank/DDBJ whole genome shotgun (WGS) entry which is preliminary data.</text>
</comment>
<dbReference type="Gene3D" id="3.10.620.30">
    <property type="match status" value="1"/>
</dbReference>
<dbReference type="PATRIC" id="fig|1286631.3.peg.3923"/>
<proteinExistence type="predicted"/>
<evidence type="ECO:0000313" key="2">
    <source>
        <dbReference type="EMBL" id="KDB50368.1"/>
    </source>
</evidence>
<accession>A0A059KGY7</accession>
<dbReference type="InterPro" id="IPR002931">
    <property type="entry name" value="Transglutaminase-like"/>
</dbReference>
<dbReference type="SUPFAM" id="SSF54001">
    <property type="entry name" value="Cysteine proteinases"/>
    <property type="match status" value="1"/>
</dbReference>
<gene>
    <name evidence="2" type="ORF">X805_40330</name>
</gene>
<dbReference type="Proteomes" id="UP000026714">
    <property type="component" value="Unassembled WGS sequence"/>
</dbReference>
<dbReference type="SMART" id="SM00460">
    <property type="entry name" value="TGc"/>
    <property type="match status" value="1"/>
</dbReference>
<dbReference type="PANTHER" id="PTHR33490:SF6">
    <property type="entry name" value="SLL1049 PROTEIN"/>
    <property type="match status" value="1"/>
</dbReference>
<dbReference type="PANTHER" id="PTHR33490">
    <property type="entry name" value="BLR5614 PROTEIN-RELATED"/>
    <property type="match status" value="1"/>
</dbReference>
<dbReference type="EMBL" id="AZRA01000147">
    <property type="protein sequence ID" value="KDB50368.1"/>
    <property type="molecule type" value="Genomic_DNA"/>
</dbReference>
<dbReference type="InterPro" id="IPR038765">
    <property type="entry name" value="Papain-like_cys_pep_sf"/>
</dbReference>
<organism evidence="2 3">
    <name type="scientific">Sphaerotilus natans subsp. natans DSM 6575</name>
    <dbReference type="NCBI Taxonomy" id="1286631"/>
    <lineage>
        <taxon>Bacteria</taxon>
        <taxon>Pseudomonadati</taxon>
        <taxon>Pseudomonadota</taxon>
        <taxon>Betaproteobacteria</taxon>
        <taxon>Burkholderiales</taxon>
        <taxon>Sphaerotilaceae</taxon>
        <taxon>Sphaerotilus</taxon>
    </lineage>
</organism>
<dbReference type="InterPro" id="IPR013589">
    <property type="entry name" value="Bac_transglu_N"/>
</dbReference>
<dbReference type="Pfam" id="PF01841">
    <property type="entry name" value="Transglut_core"/>
    <property type="match status" value="1"/>
</dbReference>
<dbReference type="eggNOG" id="COG1305">
    <property type="taxonomic scope" value="Bacteria"/>
</dbReference>
<reference evidence="2 3" key="1">
    <citation type="journal article" date="2014" name="FEMS Microbiol. Ecol.">
        <title>Sphaerotilus natans encrusted with nanoball-shaped Fe(III) oxide minerals formed by nitrate-reducing mixotrophic Fe(II) oxidation.</title>
        <authorList>
            <person name="Park S."/>
            <person name="Kim D.H."/>
            <person name="Lee J.H."/>
            <person name="Hur H.G."/>
        </authorList>
    </citation>
    <scope>NUCLEOTIDE SEQUENCE [LARGE SCALE GENOMIC DNA]</scope>
    <source>
        <strain evidence="2 3">DSM 6575</strain>
    </source>
</reference>
<evidence type="ECO:0000259" key="1">
    <source>
        <dbReference type="SMART" id="SM00460"/>
    </source>
</evidence>
<feature type="domain" description="Transglutaminase-like" evidence="1">
    <location>
        <begin position="158"/>
        <end position="223"/>
    </location>
</feature>
<sequence>MRIVKLKIRHLTRYRYASPLRAAVQTLCLTPGSGAGQQVHHWCLDVSGRLQPHTDAWGNRSHLMHIEAGERELRCEASGVVETHGQAWSPELAGPDPRVYLAPSPLAVLDAAMRHDLREAGLDAPRDEDQALALARHVAARVRYRSGATDATTTAAQAWQGGAGVCQDQAHAFVAACRGLGVPARYVSGYFHAPGSESLASHAWAEICPDPASRRWLGIDITHVGLVDARHVRLAVGPDYAACSPIRGVRSGGGRERLTVEVEIVALPG</sequence>
<name>A0A059KGY7_9BURK</name>
<dbReference type="STRING" id="34103.SAMN05421778_13034"/>
<protein>
    <recommendedName>
        <fullName evidence="1">Transglutaminase-like domain-containing protein</fullName>
    </recommendedName>
</protein>
<evidence type="ECO:0000313" key="3">
    <source>
        <dbReference type="Proteomes" id="UP000026714"/>
    </source>
</evidence>
<dbReference type="AlphaFoldDB" id="A0A059KGY7"/>